<dbReference type="PROSITE" id="PS00211">
    <property type="entry name" value="ABC_TRANSPORTER_1"/>
    <property type="match status" value="1"/>
</dbReference>
<evidence type="ECO:0000259" key="9">
    <source>
        <dbReference type="PROSITE" id="PS50929"/>
    </source>
</evidence>
<dbReference type="InterPro" id="IPR017871">
    <property type="entry name" value="ABC_transporter-like_CS"/>
</dbReference>
<dbReference type="STRING" id="1502745.SAMN02799620_01519"/>
<feature type="transmembrane region" description="Helical" evidence="7">
    <location>
        <begin position="26"/>
        <end position="50"/>
    </location>
</feature>
<reference evidence="11" key="1">
    <citation type="submission" date="2016-10" db="EMBL/GenBank/DDBJ databases">
        <authorList>
            <person name="Varghese N."/>
            <person name="Submissions S."/>
        </authorList>
    </citation>
    <scope>NUCLEOTIDE SEQUENCE [LARGE SCALE GENOMIC DNA]</scope>
    <source>
        <strain evidence="11">UNC267MFSha1.1M11</strain>
    </source>
</reference>
<dbReference type="SMART" id="SM00382">
    <property type="entry name" value="AAA"/>
    <property type="match status" value="1"/>
</dbReference>
<accession>A0A1G4VTK8</accession>
<dbReference type="Gene3D" id="1.20.1560.10">
    <property type="entry name" value="ABC transporter type 1, transmembrane domain"/>
    <property type="match status" value="1"/>
</dbReference>
<feature type="transmembrane region" description="Helical" evidence="7">
    <location>
        <begin position="143"/>
        <end position="164"/>
    </location>
</feature>
<keyword evidence="3" id="KW-0547">Nucleotide-binding</keyword>
<dbReference type="InterPro" id="IPR011527">
    <property type="entry name" value="ABC1_TM_dom"/>
</dbReference>
<dbReference type="Gene3D" id="3.40.50.300">
    <property type="entry name" value="P-loop containing nucleotide triphosphate hydrolases"/>
    <property type="match status" value="1"/>
</dbReference>
<dbReference type="InterPro" id="IPR036640">
    <property type="entry name" value="ABC1_TM_sf"/>
</dbReference>
<feature type="domain" description="ABC transporter" evidence="8">
    <location>
        <begin position="355"/>
        <end position="596"/>
    </location>
</feature>
<organism evidence="10 11">
    <name type="scientific">Mycolicibacterium fluoranthenivorans</name>
    <dbReference type="NCBI Taxonomy" id="258505"/>
    <lineage>
        <taxon>Bacteria</taxon>
        <taxon>Bacillati</taxon>
        <taxon>Actinomycetota</taxon>
        <taxon>Actinomycetes</taxon>
        <taxon>Mycobacteriales</taxon>
        <taxon>Mycobacteriaceae</taxon>
        <taxon>Mycolicibacterium</taxon>
    </lineage>
</organism>
<dbReference type="InterPro" id="IPR039421">
    <property type="entry name" value="Type_1_exporter"/>
</dbReference>
<dbReference type="GO" id="GO:0016887">
    <property type="term" value="F:ATP hydrolysis activity"/>
    <property type="evidence" value="ECO:0007669"/>
    <property type="project" value="InterPro"/>
</dbReference>
<feature type="transmembrane region" description="Helical" evidence="7">
    <location>
        <begin position="170"/>
        <end position="188"/>
    </location>
</feature>
<dbReference type="GO" id="GO:0015421">
    <property type="term" value="F:ABC-type oligopeptide transporter activity"/>
    <property type="evidence" value="ECO:0007669"/>
    <property type="project" value="TreeGrafter"/>
</dbReference>
<evidence type="ECO:0000256" key="6">
    <source>
        <dbReference type="ARBA" id="ARBA00023136"/>
    </source>
</evidence>
<name>A0A1G4VTK8_9MYCO</name>
<gene>
    <name evidence="10" type="ORF">SAMN02799620_01519</name>
</gene>
<protein>
    <submittedName>
        <fullName evidence="10">ATP-binding cassette, subfamily B</fullName>
    </submittedName>
</protein>
<evidence type="ECO:0000256" key="4">
    <source>
        <dbReference type="ARBA" id="ARBA00022840"/>
    </source>
</evidence>
<evidence type="ECO:0000256" key="7">
    <source>
        <dbReference type="SAM" id="Phobius"/>
    </source>
</evidence>
<dbReference type="Proteomes" id="UP000199707">
    <property type="component" value="Unassembled WGS sequence"/>
</dbReference>
<evidence type="ECO:0000256" key="3">
    <source>
        <dbReference type="ARBA" id="ARBA00022741"/>
    </source>
</evidence>
<evidence type="ECO:0000256" key="1">
    <source>
        <dbReference type="ARBA" id="ARBA00004651"/>
    </source>
</evidence>
<evidence type="ECO:0000256" key="5">
    <source>
        <dbReference type="ARBA" id="ARBA00022989"/>
    </source>
</evidence>
<dbReference type="RefSeq" id="WP_090355191.1">
    <property type="nucleotide sequence ID" value="NZ_FMUB01000003.1"/>
</dbReference>
<evidence type="ECO:0000313" key="10">
    <source>
        <dbReference type="EMBL" id="SCX11152.1"/>
    </source>
</evidence>
<dbReference type="PROSITE" id="PS50893">
    <property type="entry name" value="ABC_TRANSPORTER_2"/>
    <property type="match status" value="1"/>
</dbReference>
<dbReference type="GO" id="GO:0005886">
    <property type="term" value="C:plasma membrane"/>
    <property type="evidence" value="ECO:0007669"/>
    <property type="project" value="UniProtKB-SubCell"/>
</dbReference>
<evidence type="ECO:0000256" key="2">
    <source>
        <dbReference type="ARBA" id="ARBA00022692"/>
    </source>
</evidence>
<dbReference type="PANTHER" id="PTHR43394">
    <property type="entry name" value="ATP-DEPENDENT PERMEASE MDL1, MITOCHONDRIAL"/>
    <property type="match status" value="1"/>
</dbReference>
<keyword evidence="4 10" id="KW-0067">ATP-binding</keyword>
<dbReference type="PANTHER" id="PTHR43394:SF1">
    <property type="entry name" value="ATP-BINDING CASSETTE SUB-FAMILY B MEMBER 10, MITOCHONDRIAL"/>
    <property type="match status" value="1"/>
</dbReference>
<keyword evidence="5 7" id="KW-1133">Transmembrane helix</keyword>
<comment type="subcellular location">
    <subcellularLocation>
        <location evidence="1">Cell membrane</location>
        <topology evidence="1">Multi-pass membrane protein</topology>
    </subcellularLocation>
</comment>
<keyword evidence="2 7" id="KW-0812">Transmembrane</keyword>
<dbReference type="InterPro" id="IPR027417">
    <property type="entry name" value="P-loop_NTPase"/>
</dbReference>
<evidence type="ECO:0000259" key="8">
    <source>
        <dbReference type="PROSITE" id="PS50893"/>
    </source>
</evidence>
<dbReference type="InterPro" id="IPR003593">
    <property type="entry name" value="AAA+_ATPase"/>
</dbReference>
<feature type="transmembrane region" description="Helical" evidence="7">
    <location>
        <begin position="62"/>
        <end position="83"/>
    </location>
</feature>
<dbReference type="SUPFAM" id="SSF52540">
    <property type="entry name" value="P-loop containing nucleoside triphosphate hydrolases"/>
    <property type="match status" value="1"/>
</dbReference>
<feature type="transmembrane region" description="Helical" evidence="7">
    <location>
        <begin position="255"/>
        <end position="276"/>
    </location>
</feature>
<dbReference type="GO" id="GO:0005524">
    <property type="term" value="F:ATP binding"/>
    <property type="evidence" value="ECO:0007669"/>
    <property type="project" value="UniProtKB-KW"/>
</dbReference>
<feature type="domain" description="ABC transmembrane type-1" evidence="9">
    <location>
        <begin position="28"/>
        <end position="317"/>
    </location>
</feature>
<dbReference type="AlphaFoldDB" id="A0A1G4VTK8"/>
<dbReference type="Pfam" id="PF00005">
    <property type="entry name" value="ABC_tran"/>
    <property type="match status" value="1"/>
</dbReference>
<dbReference type="PROSITE" id="PS50929">
    <property type="entry name" value="ABC_TM1F"/>
    <property type="match status" value="1"/>
</dbReference>
<dbReference type="EMBL" id="FMUB01000003">
    <property type="protein sequence ID" value="SCX11152.1"/>
    <property type="molecule type" value="Genomic_DNA"/>
</dbReference>
<evidence type="ECO:0000313" key="11">
    <source>
        <dbReference type="Proteomes" id="UP000199707"/>
    </source>
</evidence>
<dbReference type="SUPFAM" id="SSF90123">
    <property type="entry name" value="ABC transporter transmembrane region"/>
    <property type="match status" value="1"/>
</dbReference>
<proteinExistence type="predicted"/>
<sequence>MTDNRKIPPYLLFAWRLLVSLRKRDWSALLLLAMMLAAAPLATLFIIQFLVDYVAGHQGSSFTIWSASIWVPILIYFFINVVADSAETLQLLQITLLRDQIAFEIERRTLRKTLSHHDLGVYDDKELKALQTLANDATADGQYLIQLVSNMLTGLLLVVPTLAIAGSLGLWIPLLILATTVPATLMQLRYEGKSWDVEQEYVGLNNRIQETRSSMLNPRFAVDIRTYLMHIKLLPRWTSDALELLRLRRGVRTRGAYLVLGLALISGFGLLIPYGYVIQKTLAGDASVGTLALFIGLIPELRRSLFIVFGNASEIVGAAKQLDGLREYESTVPRIELDPTAPAVNGPAEPTPPAIELQNVGFGYASDGSVKALNDITLSLEPGSSTLVVGANGAGKTTVSKLVSRLYDPSTGVILFNGSDLRNIPILEHRRRTAVLAQDPARLPLSFRDALTFDVPDATDDELEEVLQRVGLGDKLTHATNGLDTELSTTLNAGVDLSGGQWQRLAIARFFLALPHKNLAVIDEPTTALDPVADRRLSMEILERCRGKTTVIVSHRLHIAPHVDRVVLMKGGQIVASGPHSTLLNTTPDYFEMFSAADDFSNDSYPVSP</sequence>
<dbReference type="InterPro" id="IPR003439">
    <property type="entry name" value="ABC_transporter-like_ATP-bd"/>
</dbReference>
<keyword evidence="6 7" id="KW-0472">Membrane</keyword>